<dbReference type="PANTHER" id="PTHR46409">
    <property type="entry name" value="HTH PSQ-TYPE DOMAIN-CONTAINING PROTEIN"/>
    <property type="match status" value="1"/>
</dbReference>
<name>A0A8D9FJY6_9HEMI</name>
<organism evidence="1">
    <name type="scientific">Cacopsylla melanoneura</name>
    <dbReference type="NCBI Taxonomy" id="428564"/>
    <lineage>
        <taxon>Eukaryota</taxon>
        <taxon>Metazoa</taxon>
        <taxon>Ecdysozoa</taxon>
        <taxon>Arthropoda</taxon>
        <taxon>Hexapoda</taxon>
        <taxon>Insecta</taxon>
        <taxon>Pterygota</taxon>
        <taxon>Neoptera</taxon>
        <taxon>Paraneoptera</taxon>
        <taxon>Hemiptera</taxon>
        <taxon>Sternorrhyncha</taxon>
        <taxon>Psylloidea</taxon>
        <taxon>Psyllidae</taxon>
        <taxon>Psyllinae</taxon>
        <taxon>Cacopsylla</taxon>
    </lineage>
</organism>
<proteinExistence type="predicted"/>
<dbReference type="EMBL" id="HBUF01675388">
    <property type="protein sequence ID" value="CAG6791250.1"/>
    <property type="molecule type" value="Transcribed_RNA"/>
</dbReference>
<protein>
    <submittedName>
        <fullName evidence="1">Uncharacterized protein</fullName>
    </submittedName>
</protein>
<evidence type="ECO:0000313" key="1">
    <source>
        <dbReference type="EMBL" id="CAG6791250.1"/>
    </source>
</evidence>
<dbReference type="AlphaFoldDB" id="A0A8D9FJY6"/>
<reference evidence="1" key="1">
    <citation type="submission" date="2021-05" db="EMBL/GenBank/DDBJ databases">
        <authorList>
            <person name="Alioto T."/>
            <person name="Alioto T."/>
            <person name="Gomez Garrido J."/>
        </authorList>
    </citation>
    <scope>NUCLEOTIDE SEQUENCE</scope>
</reference>
<accession>A0A8D9FJY6</accession>
<dbReference type="PANTHER" id="PTHR46409:SF1">
    <property type="entry name" value="HTH PSQ-TYPE DOMAIN-CONTAINING PROTEIN"/>
    <property type="match status" value="1"/>
</dbReference>
<sequence length="118" mass="13504">MKPAATIRLSEEEIMTFIESNAEFEALKLPYHTQAVERGIKLVTEASVAVCGEVARDGFICTRQNCQKSRQNVPTYESKKEFFKTARQQQSLLWQSTGHLLVQIKIGSYFPYILQKKC</sequence>